<feature type="transmembrane region" description="Helical" evidence="6">
    <location>
        <begin position="29"/>
        <end position="51"/>
    </location>
</feature>
<dbReference type="HAMAP" id="MF_01515">
    <property type="entry name" value="UPF0316"/>
    <property type="match status" value="1"/>
</dbReference>
<proteinExistence type="inferred from homology"/>
<dbReference type="KEGG" id="cbar:PATL70BA_3073"/>
<dbReference type="RefSeq" id="WP_125138042.1">
    <property type="nucleotide sequence ID" value="NZ_LR130778.1"/>
</dbReference>
<dbReference type="NCBIfam" id="NF003194">
    <property type="entry name" value="PRK04164.1-5"/>
    <property type="match status" value="1"/>
</dbReference>
<keyword evidence="5 6" id="KW-0472">Membrane</keyword>
<comment type="similarity">
    <text evidence="6">Belongs to the UPF0316 family.</text>
</comment>
<accession>A0A3P7P622</accession>
<keyword evidence="10" id="KW-1185">Reference proteome</keyword>
<reference evidence="9 10" key="1">
    <citation type="submission" date="2018-09" db="EMBL/GenBank/DDBJ databases">
        <authorList>
            <person name="Postec A."/>
        </authorList>
    </citation>
    <scope>NUCLEOTIDE SEQUENCE [LARGE SCALE GENOMIC DNA]</scope>
    <source>
        <strain evidence="9">70B-A</strain>
    </source>
</reference>
<dbReference type="PANTHER" id="PTHR40060">
    <property type="entry name" value="UPF0316 PROTEIN YEBE"/>
    <property type="match status" value="1"/>
</dbReference>
<sequence>MKEIILILILQLCYVPMLALRTISMVKKLTLLTALFGFLESLIYVFGLAIVISGEQSILQMLVYALGFGLGLVVGIHIEKKIAIGYNTVVVNISHKNDELIAHLRLQGFGVTVFQGEGKDSTRYRMDILTKRTREIELMGIIDHYEPTAFVIVYEPTRFQGGYLAVMMKKQSKVFPKSFMNKKLPPIQPEEPSPSWIKKTAEEIAFEIKELARHDNSE</sequence>
<evidence type="ECO:0000259" key="8">
    <source>
        <dbReference type="Pfam" id="PF18955"/>
    </source>
</evidence>
<comment type="subcellular location">
    <subcellularLocation>
        <location evidence="1 6">Cell membrane</location>
        <topology evidence="1 6">Multi-pass membrane protein</topology>
    </subcellularLocation>
</comment>
<evidence type="ECO:0000256" key="3">
    <source>
        <dbReference type="ARBA" id="ARBA00022692"/>
    </source>
</evidence>
<evidence type="ECO:0000256" key="4">
    <source>
        <dbReference type="ARBA" id="ARBA00022989"/>
    </source>
</evidence>
<dbReference type="Pfam" id="PF18955">
    <property type="entry name" value="DUF5698"/>
    <property type="match status" value="1"/>
</dbReference>
<gene>
    <name evidence="9" type="ORF">PATL70BA_3073</name>
</gene>
<dbReference type="OrthoDB" id="48231at2"/>
<evidence type="ECO:0000313" key="9">
    <source>
        <dbReference type="EMBL" id="VDN48990.1"/>
    </source>
</evidence>
<evidence type="ECO:0000256" key="5">
    <source>
        <dbReference type="ARBA" id="ARBA00023136"/>
    </source>
</evidence>
<dbReference type="GO" id="GO:0005886">
    <property type="term" value="C:plasma membrane"/>
    <property type="evidence" value="ECO:0007669"/>
    <property type="project" value="UniProtKB-SubCell"/>
</dbReference>
<protein>
    <recommendedName>
        <fullName evidence="6">UPF0316 protein PATL70BA_3073</fullName>
    </recommendedName>
</protein>
<name>A0A3P7P622_9FIRM</name>
<keyword evidence="4 6" id="KW-1133">Transmembrane helix</keyword>
<dbReference type="Pfam" id="PF10035">
    <property type="entry name" value="DUF2179"/>
    <property type="match status" value="1"/>
</dbReference>
<feature type="domain" description="DUF2179" evidence="7">
    <location>
        <begin position="109"/>
        <end position="161"/>
    </location>
</feature>
<dbReference type="InterPro" id="IPR044035">
    <property type="entry name" value="DUF5698"/>
</dbReference>
<evidence type="ECO:0000256" key="2">
    <source>
        <dbReference type="ARBA" id="ARBA00022475"/>
    </source>
</evidence>
<dbReference type="AlphaFoldDB" id="A0A3P7P622"/>
<dbReference type="InterPro" id="IPR022930">
    <property type="entry name" value="UPF0316"/>
</dbReference>
<evidence type="ECO:0000313" key="10">
    <source>
        <dbReference type="Proteomes" id="UP000279029"/>
    </source>
</evidence>
<keyword evidence="2 6" id="KW-1003">Cell membrane</keyword>
<evidence type="ECO:0000256" key="1">
    <source>
        <dbReference type="ARBA" id="ARBA00004651"/>
    </source>
</evidence>
<evidence type="ECO:0000259" key="7">
    <source>
        <dbReference type="Pfam" id="PF10035"/>
    </source>
</evidence>
<dbReference type="PANTHER" id="PTHR40060:SF1">
    <property type="entry name" value="UPF0316 PROTEIN YEBE"/>
    <property type="match status" value="1"/>
</dbReference>
<dbReference type="InterPro" id="IPR019264">
    <property type="entry name" value="DUF2179"/>
</dbReference>
<organism evidence="9 10">
    <name type="scientific">Petrocella atlantisensis</name>
    <dbReference type="NCBI Taxonomy" id="2173034"/>
    <lineage>
        <taxon>Bacteria</taxon>
        <taxon>Bacillati</taxon>
        <taxon>Bacillota</taxon>
        <taxon>Clostridia</taxon>
        <taxon>Lachnospirales</taxon>
        <taxon>Vallitaleaceae</taxon>
        <taxon>Petrocella</taxon>
    </lineage>
</organism>
<feature type="transmembrane region" description="Helical" evidence="6">
    <location>
        <begin position="58"/>
        <end position="78"/>
    </location>
</feature>
<dbReference type="Proteomes" id="UP000279029">
    <property type="component" value="Chromosome"/>
</dbReference>
<dbReference type="EMBL" id="LR130778">
    <property type="protein sequence ID" value="VDN48990.1"/>
    <property type="molecule type" value="Genomic_DNA"/>
</dbReference>
<keyword evidence="3 6" id="KW-0812">Transmembrane</keyword>
<evidence type="ECO:0000256" key="6">
    <source>
        <dbReference type="HAMAP-Rule" id="MF_01515"/>
    </source>
</evidence>
<dbReference type="CDD" id="cd16381">
    <property type="entry name" value="YitT_C_like_1"/>
    <property type="match status" value="1"/>
</dbReference>
<feature type="domain" description="DUF5698" evidence="8">
    <location>
        <begin position="20"/>
        <end position="76"/>
    </location>
</feature>